<comment type="caution">
    <text evidence="1">The sequence shown here is derived from an EMBL/GenBank/DDBJ whole genome shotgun (WGS) entry which is preliminary data.</text>
</comment>
<dbReference type="Proteomes" id="UP000626109">
    <property type="component" value="Unassembled WGS sequence"/>
</dbReference>
<feature type="non-terminal residue" evidence="1">
    <location>
        <position position="114"/>
    </location>
</feature>
<name>A0A813HWQ0_POLGL</name>
<organism evidence="1 2">
    <name type="scientific">Polarella glacialis</name>
    <name type="common">Dinoflagellate</name>
    <dbReference type="NCBI Taxonomy" id="89957"/>
    <lineage>
        <taxon>Eukaryota</taxon>
        <taxon>Sar</taxon>
        <taxon>Alveolata</taxon>
        <taxon>Dinophyceae</taxon>
        <taxon>Suessiales</taxon>
        <taxon>Suessiaceae</taxon>
        <taxon>Polarella</taxon>
    </lineage>
</organism>
<sequence>ADNVLKPGAPLFLWQVCAKGGGFDTEVVSLREFAMPVEDWMSVSIYQPPVMSSQSPPAELLQLNEVADDLRERAKTPGGVSFSEWADFAARMREGLDRAGIRATVDVTGLARQL</sequence>
<evidence type="ECO:0000313" key="1">
    <source>
        <dbReference type="EMBL" id="CAE8642581.1"/>
    </source>
</evidence>
<protein>
    <submittedName>
        <fullName evidence="1">Uncharacterized protein</fullName>
    </submittedName>
</protein>
<dbReference type="AlphaFoldDB" id="A0A813HWQ0"/>
<reference evidence="1" key="1">
    <citation type="submission" date="2021-02" db="EMBL/GenBank/DDBJ databases">
        <authorList>
            <person name="Dougan E. K."/>
            <person name="Rhodes N."/>
            <person name="Thang M."/>
            <person name="Chan C."/>
        </authorList>
    </citation>
    <scope>NUCLEOTIDE SEQUENCE</scope>
</reference>
<feature type="non-terminal residue" evidence="1">
    <location>
        <position position="1"/>
    </location>
</feature>
<gene>
    <name evidence="1" type="ORF">PGLA2088_LOCUS2468</name>
</gene>
<dbReference type="EMBL" id="CAJNNW010002008">
    <property type="protein sequence ID" value="CAE8642581.1"/>
    <property type="molecule type" value="Genomic_DNA"/>
</dbReference>
<evidence type="ECO:0000313" key="2">
    <source>
        <dbReference type="Proteomes" id="UP000626109"/>
    </source>
</evidence>
<accession>A0A813HWQ0</accession>
<proteinExistence type="predicted"/>